<dbReference type="InterPro" id="IPR038476">
    <property type="entry name" value="UvrC_RNase_H_dom_sf"/>
</dbReference>
<name>A0A382WL33_9ZZZZ</name>
<proteinExistence type="predicted"/>
<feature type="non-terminal residue" evidence="2">
    <location>
        <position position="276"/>
    </location>
</feature>
<accession>A0A382WL33</accession>
<organism evidence="2">
    <name type="scientific">marine metagenome</name>
    <dbReference type="NCBI Taxonomy" id="408172"/>
    <lineage>
        <taxon>unclassified sequences</taxon>
        <taxon>metagenomes</taxon>
        <taxon>ecological metagenomes</taxon>
    </lineage>
</organism>
<sequence length="276" mass="31814">YEAAAHHRDAIRTVRQISERQKMVSSGSDDIDMFGFHQDGPLVAVSAFHMRGGRVVNKKEMFWEDQKDFSVPSFLSAVLKQYYLDALFIPVEIHVPARFDDEMLLGEQLSRRKGCRVEIRTPRRGGKREMMELVRRNAKLIFDQRFRSKTLSVTAIARDVEKTLDLEKTPKRIEAFDISNLQGSDIVASMVVWHEGYMAKSEYRKFIVRSVSGGPDDYKSIYEVVQRRYRRLSKAKQRMPDLILIDGGLGQLHAAQRALDDLNIVDQPLARIAKRE</sequence>
<dbReference type="Gene3D" id="3.30.420.340">
    <property type="entry name" value="UvrC, RNAse H endonuclease domain"/>
    <property type="match status" value="1"/>
</dbReference>
<dbReference type="AlphaFoldDB" id="A0A382WL33"/>
<dbReference type="Pfam" id="PF08459">
    <property type="entry name" value="UvrC_RNaseH_dom"/>
    <property type="match status" value="1"/>
</dbReference>
<dbReference type="EMBL" id="UINC01160582">
    <property type="protein sequence ID" value="SVD59314.1"/>
    <property type="molecule type" value="Genomic_DNA"/>
</dbReference>
<dbReference type="PROSITE" id="PS50165">
    <property type="entry name" value="UVRC"/>
    <property type="match status" value="1"/>
</dbReference>
<dbReference type="InterPro" id="IPR050066">
    <property type="entry name" value="UvrABC_protein_C"/>
</dbReference>
<dbReference type="Pfam" id="PF22920">
    <property type="entry name" value="UvrC_RNaseH"/>
    <property type="match status" value="1"/>
</dbReference>
<feature type="non-terminal residue" evidence="2">
    <location>
        <position position="1"/>
    </location>
</feature>
<gene>
    <name evidence="2" type="ORF">METZ01_LOCUS412168</name>
</gene>
<dbReference type="InterPro" id="IPR001162">
    <property type="entry name" value="UvrC_RNase_H_dom"/>
</dbReference>
<dbReference type="PANTHER" id="PTHR30562:SF1">
    <property type="entry name" value="UVRABC SYSTEM PROTEIN C"/>
    <property type="match status" value="1"/>
</dbReference>
<evidence type="ECO:0000259" key="1">
    <source>
        <dbReference type="PROSITE" id="PS50165"/>
    </source>
</evidence>
<dbReference type="PANTHER" id="PTHR30562">
    <property type="entry name" value="UVRC/OXIDOREDUCTASE"/>
    <property type="match status" value="1"/>
</dbReference>
<dbReference type="GO" id="GO:0006974">
    <property type="term" value="P:DNA damage response"/>
    <property type="evidence" value="ECO:0007669"/>
    <property type="project" value="TreeGrafter"/>
</dbReference>
<evidence type="ECO:0000313" key="2">
    <source>
        <dbReference type="EMBL" id="SVD59314.1"/>
    </source>
</evidence>
<reference evidence="2" key="1">
    <citation type="submission" date="2018-05" db="EMBL/GenBank/DDBJ databases">
        <authorList>
            <person name="Lanie J.A."/>
            <person name="Ng W.-L."/>
            <person name="Kazmierczak K.M."/>
            <person name="Andrzejewski T.M."/>
            <person name="Davidsen T.M."/>
            <person name="Wayne K.J."/>
            <person name="Tettelin H."/>
            <person name="Glass J.I."/>
            <person name="Rusch D."/>
            <person name="Podicherti R."/>
            <person name="Tsui H.-C.T."/>
            <person name="Winkler M.E."/>
        </authorList>
    </citation>
    <scope>NUCLEOTIDE SEQUENCE</scope>
</reference>
<protein>
    <recommendedName>
        <fullName evidence="1">UvrC family homology region profile domain-containing protein</fullName>
    </recommendedName>
</protein>
<feature type="domain" description="UvrC family homology region profile" evidence="1">
    <location>
        <begin position="33"/>
        <end position="259"/>
    </location>
</feature>
<dbReference type="GO" id="GO:0009380">
    <property type="term" value="C:excinuclease repair complex"/>
    <property type="evidence" value="ECO:0007669"/>
    <property type="project" value="TreeGrafter"/>
</dbReference>
<dbReference type="GO" id="GO:0009381">
    <property type="term" value="F:excinuclease ABC activity"/>
    <property type="evidence" value="ECO:0007669"/>
    <property type="project" value="InterPro"/>
</dbReference>